<accession>A0A2C9VUA4</accession>
<keyword evidence="1" id="KW-0472">Membrane</keyword>
<name>A0A2C9VUA4_MANES</name>
<keyword evidence="1" id="KW-0812">Transmembrane</keyword>
<dbReference type="AlphaFoldDB" id="A0A2C9VUA4"/>
<keyword evidence="1" id="KW-1133">Transmembrane helix</keyword>
<evidence type="ECO:0000313" key="2">
    <source>
        <dbReference type="EMBL" id="OAY49751.1"/>
    </source>
</evidence>
<organism evidence="2">
    <name type="scientific">Manihot esculenta</name>
    <name type="common">Cassava</name>
    <name type="synonym">Jatropha manihot</name>
    <dbReference type="NCBI Taxonomy" id="3983"/>
    <lineage>
        <taxon>Eukaryota</taxon>
        <taxon>Viridiplantae</taxon>
        <taxon>Streptophyta</taxon>
        <taxon>Embryophyta</taxon>
        <taxon>Tracheophyta</taxon>
        <taxon>Spermatophyta</taxon>
        <taxon>Magnoliopsida</taxon>
        <taxon>eudicotyledons</taxon>
        <taxon>Gunneridae</taxon>
        <taxon>Pentapetalae</taxon>
        <taxon>rosids</taxon>
        <taxon>fabids</taxon>
        <taxon>Malpighiales</taxon>
        <taxon>Euphorbiaceae</taxon>
        <taxon>Crotonoideae</taxon>
        <taxon>Manihoteae</taxon>
        <taxon>Manihot</taxon>
    </lineage>
</organism>
<sequence>MILMVGFFETWILLFGCQIDCMLFWTCGLLFFLSITSFECMFSFFSNVIFSLFFFSVVGHER</sequence>
<feature type="transmembrane region" description="Helical" evidence="1">
    <location>
        <begin position="12"/>
        <end position="35"/>
    </location>
</feature>
<dbReference type="EMBL" id="CM004391">
    <property type="protein sequence ID" value="OAY49751.1"/>
    <property type="molecule type" value="Genomic_DNA"/>
</dbReference>
<protein>
    <submittedName>
        <fullName evidence="2">Uncharacterized protein</fullName>
    </submittedName>
</protein>
<gene>
    <name evidence="2" type="ORF">MANES_05G080200</name>
</gene>
<feature type="transmembrane region" description="Helical" evidence="1">
    <location>
        <begin position="41"/>
        <end position="59"/>
    </location>
</feature>
<reference evidence="2" key="1">
    <citation type="submission" date="2016-02" db="EMBL/GenBank/DDBJ databases">
        <title>WGS assembly of Manihot esculenta.</title>
        <authorList>
            <person name="Bredeson J.V."/>
            <person name="Prochnik S.E."/>
            <person name="Lyons J.B."/>
            <person name="Schmutz J."/>
            <person name="Grimwood J."/>
            <person name="Vrebalov J."/>
            <person name="Bart R.S."/>
            <person name="Amuge T."/>
            <person name="Ferguson M.E."/>
            <person name="Green R."/>
            <person name="Putnam N."/>
            <person name="Stites J."/>
            <person name="Rounsley S."/>
            <person name="Rokhsar D.S."/>
        </authorList>
    </citation>
    <scope>NUCLEOTIDE SEQUENCE [LARGE SCALE GENOMIC DNA]</scope>
    <source>
        <tissue evidence="2">Leaf</tissue>
    </source>
</reference>
<evidence type="ECO:0000256" key="1">
    <source>
        <dbReference type="SAM" id="Phobius"/>
    </source>
</evidence>
<proteinExistence type="predicted"/>